<protein>
    <submittedName>
        <fullName evidence="2">Uncharacterized protein</fullName>
    </submittedName>
</protein>
<feature type="region of interest" description="Disordered" evidence="1">
    <location>
        <begin position="194"/>
        <end position="216"/>
    </location>
</feature>
<evidence type="ECO:0000313" key="2">
    <source>
        <dbReference type="EMBL" id="KAK8950146.1"/>
    </source>
</evidence>
<accession>A0ABR2LTG0</accession>
<dbReference type="EMBL" id="JBBWWR010000015">
    <property type="protein sequence ID" value="KAK8950146.1"/>
    <property type="molecule type" value="Genomic_DNA"/>
</dbReference>
<keyword evidence="3" id="KW-1185">Reference proteome</keyword>
<dbReference type="Proteomes" id="UP001412067">
    <property type="component" value="Unassembled WGS sequence"/>
</dbReference>
<organism evidence="2 3">
    <name type="scientific">Platanthera guangdongensis</name>
    <dbReference type="NCBI Taxonomy" id="2320717"/>
    <lineage>
        <taxon>Eukaryota</taxon>
        <taxon>Viridiplantae</taxon>
        <taxon>Streptophyta</taxon>
        <taxon>Embryophyta</taxon>
        <taxon>Tracheophyta</taxon>
        <taxon>Spermatophyta</taxon>
        <taxon>Magnoliopsida</taxon>
        <taxon>Liliopsida</taxon>
        <taxon>Asparagales</taxon>
        <taxon>Orchidaceae</taxon>
        <taxon>Orchidoideae</taxon>
        <taxon>Orchideae</taxon>
        <taxon>Orchidinae</taxon>
        <taxon>Platanthera</taxon>
    </lineage>
</organism>
<feature type="region of interest" description="Disordered" evidence="1">
    <location>
        <begin position="146"/>
        <end position="165"/>
    </location>
</feature>
<proteinExistence type="predicted"/>
<gene>
    <name evidence="2" type="ORF">KSP40_PGU017991</name>
</gene>
<comment type="caution">
    <text evidence="2">The sequence shown here is derived from an EMBL/GenBank/DDBJ whole genome shotgun (WGS) entry which is preliminary data.</text>
</comment>
<evidence type="ECO:0000256" key="1">
    <source>
        <dbReference type="SAM" id="MobiDB-lite"/>
    </source>
</evidence>
<sequence length="216" mass="23150">MGDLLGIPHDVGLTEELSLIEGRLCQPTPRQWVGKGLGCLGCSPITSRTTKLRRYPVGSLGSSCGLPCAEMSGALPKTGRAHLIAAGAQLITGYISTVAQGMGLSNGGLSPSSKEGGTVEEEKHTIQSTDVNFDAKMKGSGFEKVEISRTESNSPPSKFPSLGSEHLQRIETESERFKKEATAVYAMMIKDYHVNAKRKPPINNHQPSEGEENEKP</sequence>
<name>A0ABR2LTG0_9ASPA</name>
<evidence type="ECO:0000313" key="3">
    <source>
        <dbReference type="Proteomes" id="UP001412067"/>
    </source>
</evidence>
<reference evidence="2 3" key="1">
    <citation type="journal article" date="2022" name="Nat. Plants">
        <title>Genomes of leafy and leafless Platanthera orchids illuminate the evolution of mycoheterotrophy.</title>
        <authorList>
            <person name="Li M.H."/>
            <person name="Liu K.W."/>
            <person name="Li Z."/>
            <person name="Lu H.C."/>
            <person name="Ye Q.L."/>
            <person name="Zhang D."/>
            <person name="Wang J.Y."/>
            <person name="Li Y.F."/>
            <person name="Zhong Z.M."/>
            <person name="Liu X."/>
            <person name="Yu X."/>
            <person name="Liu D.K."/>
            <person name="Tu X.D."/>
            <person name="Liu B."/>
            <person name="Hao Y."/>
            <person name="Liao X.Y."/>
            <person name="Jiang Y.T."/>
            <person name="Sun W.H."/>
            <person name="Chen J."/>
            <person name="Chen Y.Q."/>
            <person name="Ai Y."/>
            <person name="Zhai J.W."/>
            <person name="Wu S.S."/>
            <person name="Zhou Z."/>
            <person name="Hsiao Y.Y."/>
            <person name="Wu W.L."/>
            <person name="Chen Y.Y."/>
            <person name="Lin Y.F."/>
            <person name="Hsu J.L."/>
            <person name="Li C.Y."/>
            <person name="Wang Z.W."/>
            <person name="Zhao X."/>
            <person name="Zhong W.Y."/>
            <person name="Ma X.K."/>
            <person name="Ma L."/>
            <person name="Huang J."/>
            <person name="Chen G.Z."/>
            <person name="Huang M.Z."/>
            <person name="Huang L."/>
            <person name="Peng D.H."/>
            <person name="Luo Y.B."/>
            <person name="Zou S.Q."/>
            <person name="Chen S.P."/>
            <person name="Lan S."/>
            <person name="Tsai W.C."/>
            <person name="Van de Peer Y."/>
            <person name="Liu Z.J."/>
        </authorList>
    </citation>
    <scope>NUCLEOTIDE SEQUENCE [LARGE SCALE GENOMIC DNA]</scope>
    <source>
        <strain evidence="2">Lor288</strain>
    </source>
</reference>